<evidence type="ECO:0000256" key="4">
    <source>
        <dbReference type="SAM" id="MobiDB-lite"/>
    </source>
</evidence>
<protein>
    <recommendedName>
        <fullName evidence="5">Nephrocystin 3-like N-terminal domain-containing protein</fullName>
    </recommendedName>
</protein>
<feature type="domain" description="Nephrocystin 3-like N-terminal" evidence="5">
    <location>
        <begin position="106"/>
        <end position="273"/>
    </location>
</feature>
<evidence type="ECO:0000256" key="1">
    <source>
        <dbReference type="ARBA" id="ARBA00022737"/>
    </source>
</evidence>
<dbReference type="PANTHER" id="PTHR10039">
    <property type="entry name" value="AMELOGENIN"/>
    <property type="match status" value="1"/>
</dbReference>
<reference evidence="6" key="1">
    <citation type="submission" date="2022-07" db="EMBL/GenBank/DDBJ databases">
        <title>Genome Sequence of Xylaria arbuscula.</title>
        <authorList>
            <person name="Buettner E."/>
        </authorList>
    </citation>
    <scope>NUCLEOTIDE SEQUENCE</scope>
    <source>
        <strain evidence="6">VT107</strain>
    </source>
</reference>
<keyword evidence="1" id="KW-0677">Repeat</keyword>
<dbReference type="PROSITE" id="PS50088">
    <property type="entry name" value="ANK_REPEAT"/>
    <property type="match status" value="3"/>
</dbReference>
<evidence type="ECO:0000256" key="3">
    <source>
        <dbReference type="SAM" id="Coils"/>
    </source>
</evidence>
<dbReference type="InterPro" id="IPR027417">
    <property type="entry name" value="P-loop_NTPase"/>
</dbReference>
<feature type="repeat" description="ANK" evidence="2">
    <location>
        <begin position="722"/>
        <end position="754"/>
    </location>
</feature>
<dbReference type="SUPFAM" id="SSF52540">
    <property type="entry name" value="P-loop containing nucleoside triphosphate hydrolases"/>
    <property type="match status" value="1"/>
</dbReference>
<dbReference type="EMBL" id="JANPWZ010000133">
    <property type="protein sequence ID" value="KAJ3579091.1"/>
    <property type="molecule type" value="Genomic_DNA"/>
</dbReference>
<accession>A0A9W8NKZ3</accession>
<proteinExistence type="predicted"/>
<dbReference type="Gene3D" id="1.25.40.20">
    <property type="entry name" value="Ankyrin repeat-containing domain"/>
    <property type="match status" value="1"/>
</dbReference>
<feature type="repeat" description="ANK" evidence="2">
    <location>
        <begin position="689"/>
        <end position="721"/>
    </location>
</feature>
<dbReference type="InterPro" id="IPR036770">
    <property type="entry name" value="Ankyrin_rpt-contain_sf"/>
</dbReference>
<dbReference type="InterPro" id="IPR056884">
    <property type="entry name" value="NPHP3-like_N"/>
</dbReference>
<feature type="region of interest" description="Disordered" evidence="4">
    <location>
        <begin position="16"/>
        <end position="37"/>
    </location>
</feature>
<feature type="coiled-coil region" evidence="3">
    <location>
        <begin position="59"/>
        <end position="86"/>
    </location>
</feature>
<keyword evidence="2" id="KW-0040">ANK repeat</keyword>
<comment type="caution">
    <text evidence="6">The sequence shown here is derived from an EMBL/GenBank/DDBJ whole genome shotgun (WGS) entry which is preliminary data.</text>
</comment>
<dbReference type="Pfam" id="PF12796">
    <property type="entry name" value="Ank_2"/>
    <property type="match status" value="2"/>
</dbReference>
<dbReference type="SMART" id="SM00248">
    <property type="entry name" value="ANK"/>
    <property type="match status" value="4"/>
</dbReference>
<evidence type="ECO:0000259" key="5">
    <source>
        <dbReference type="Pfam" id="PF24883"/>
    </source>
</evidence>
<dbReference type="PROSITE" id="PS50297">
    <property type="entry name" value="ANK_REP_REGION"/>
    <property type="match status" value="3"/>
</dbReference>
<evidence type="ECO:0000313" key="6">
    <source>
        <dbReference type="EMBL" id="KAJ3579091.1"/>
    </source>
</evidence>
<dbReference type="VEuPathDB" id="FungiDB:F4678DRAFT_61165"/>
<sequence>MEPPFGISSLVRNEYGSTRQSVEASPGQQAHGQSWNSFDGLGVQNTGGLTVGRDLIINADRQSNANTEAKQKRKNLEKKRQILLESLRFEQMDARRWSIRKAHTYTCAWFLETPEYVNWVQKNTAHNDHNFLWIKGKPGAGKSTLMKFLLEQLREQTEQSTSETFLLSFFFNARGNDLERSTAGLYRSLLVQLLEARNDMHHVLDNVQIGHLWTIGSLKCVFEKAVRELPNASFICLIDALDESEEGDVRDMISFLSDTSVTQNRFRICFASRHYPHITINTGLGIVLEAQMGHKQDIERYIDSRLVIQNQVLAGEIRQALQAKASGVFMWVVLVVSILNREHDAGNEHILHERIQQLPGDLEELFLDIQRAAITTQMRSGLSYAFYTIKRYILTSSKGLTELTKSETSAIQFIHESVRDFFLKEDGLIRIWPSLSGNVTGKIQDILKKCCLTYVTMEQVAHFQEDSIHLAHHVFPFLPYAHGHILHHAEQAQIYGVNQQDFLAVFPLHEWLRVNKFIKNLQAGCRYTPQASLLYILAGRNSSALIHAHPNRQSCFKIEREPYIVPILAAYATGSHEAMRTLLELEAYSLPESTFAHYYRLIPHFSRNTHARPNFGNFIFTEADDLLQQLIQYGTEKVSLLYLAMCPYDINAKDLRGRTLLCSAIERGFDVLARALLEEGAEISAPGNFGYTPLHTALVRSDTKLAQLLIEHGANISVANNLGYTPLQVSLFQRDLKMARILVKSGANISGTDAFGNTALHIAVHANDIELAELLISYGADVLAAANIGRTPLHIASLKGIALDPRRFAASPASADAYFARRG</sequence>
<evidence type="ECO:0000256" key="2">
    <source>
        <dbReference type="PROSITE-ProRule" id="PRU00023"/>
    </source>
</evidence>
<dbReference type="Gene3D" id="3.40.50.300">
    <property type="entry name" value="P-loop containing nucleotide triphosphate hydrolases"/>
    <property type="match status" value="1"/>
</dbReference>
<keyword evidence="3" id="KW-0175">Coiled coil</keyword>
<feature type="repeat" description="ANK" evidence="2">
    <location>
        <begin position="755"/>
        <end position="787"/>
    </location>
</feature>
<organism evidence="6 7">
    <name type="scientific">Xylaria arbuscula</name>
    <dbReference type="NCBI Taxonomy" id="114810"/>
    <lineage>
        <taxon>Eukaryota</taxon>
        <taxon>Fungi</taxon>
        <taxon>Dikarya</taxon>
        <taxon>Ascomycota</taxon>
        <taxon>Pezizomycotina</taxon>
        <taxon>Sordariomycetes</taxon>
        <taxon>Xylariomycetidae</taxon>
        <taxon>Xylariales</taxon>
        <taxon>Xylariaceae</taxon>
        <taxon>Xylaria</taxon>
    </lineage>
</organism>
<dbReference type="InterPro" id="IPR002110">
    <property type="entry name" value="Ankyrin_rpt"/>
</dbReference>
<name>A0A9W8NKZ3_9PEZI</name>
<dbReference type="Pfam" id="PF24883">
    <property type="entry name" value="NPHP3_N"/>
    <property type="match status" value="1"/>
</dbReference>
<gene>
    <name evidence="6" type="ORF">NPX13_g1474</name>
</gene>
<dbReference type="AlphaFoldDB" id="A0A9W8NKZ3"/>
<dbReference type="Proteomes" id="UP001148614">
    <property type="component" value="Unassembled WGS sequence"/>
</dbReference>
<dbReference type="SUPFAM" id="SSF48403">
    <property type="entry name" value="Ankyrin repeat"/>
    <property type="match status" value="1"/>
</dbReference>
<keyword evidence="7" id="KW-1185">Reference proteome</keyword>
<dbReference type="PANTHER" id="PTHR10039:SF5">
    <property type="entry name" value="NACHT DOMAIN-CONTAINING PROTEIN"/>
    <property type="match status" value="1"/>
</dbReference>
<evidence type="ECO:0000313" key="7">
    <source>
        <dbReference type="Proteomes" id="UP001148614"/>
    </source>
</evidence>